<dbReference type="AlphaFoldDB" id="A0A926IEQ9"/>
<dbReference type="EMBL" id="JACRSY010000016">
    <property type="protein sequence ID" value="MBC8580028.1"/>
    <property type="molecule type" value="Genomic_DNA"/>
</dbReference>
<keyword evidence="1" id="KW-0812">Transmembrane</keyword>
<organism evidence="2 3">
    <name type="scientific">Zhenhengia yiwuensis</name>
    <dbReference type="NCBI Taxonomy" id="2763666"/>
    <lineage>
        <taxon>Bacteria</taxon>
        <taxon>Bacillati</taxon>
        <taxon>Bacillota</taxon>
        <taxon>Clostridia</taxon>
        <taxon>Lachnospirales</taxon>
        <taxon>Lachnospiraceae</taxon>
        <taxon>Zhenhengia</taxon>
    </lineage>
</organism>
<keyword evidence="1" id="KW-0472">Membrane</keyword>
<feature type="transmembrane region" description="Helical" evidence="1">
    <location>
        <begin position="65"/>
        <end position="85"/>
    </location>
</feature>
<dbReference type="RefSeq" id="WP_177671997.1">
    <property type="nucleotide sequence ID" value="NZ_JACRSY010000016.1"/>
</dbReference>
<reference evidence="2" key="1">
    <citation type="submission" date="2020-08" db="EMBL/GenBank/DDBJ databases">
        <title>Genome public.</title>
        <authorList>
            <person name="Liu C."/>
            <person name="Sun Q."/>
        </authorList>
    </citation>
    <scope>NUCLEOTIDE SEQUENCE</scope>
    <source>
        <strain evidence="2">NSJ-12</strain>
    </source>
</reference>
<comment type="caution">
    <text evidence="2">The sequence shown here is derived from an EMBL/GenBank/DDBJ whole genome shotgun (WGS) entry which is preliminary data.</text>
</comment>
<keyword evidence="3" id="KW-1185">Reference proteome</keyword>
<evidence type="ECO:0000256" key="1">
    <source>
        <dbReference type="SAM" id="Phobius"/>
    </source>
</evidence>
<feature type="transmembrane region" description="Helical" evidence="1">
    <location>
        <begin position="36"/>
        <end position="58"/>
    </location>
</feature>
<accession>A0A926IEQ9</accession>
<dbReference type="InterPro" id="IPR021257">
    <property type="entry name" value="DUF2809"/>
</dbReference>
<dbReference type="Proteomes" id="UP000655830">
    <property type="component" value="Unassembled WGS sequence"/>
</dbReference>
<evidence type="ECO:0000313" key="3">
    <source>
        <dbReference type="Proteomes" id="UP000655830"/>
    </source>
</evidence>
<name>A0A926IEQ9_9FIRM</name>
<gene>
    <name evidence="2" type="ORF">H8718_10885</name>
</gene>
<proteinExistence type="predicted"/>
<feature type="transmembrane region" description="Helical" evidence="1">
    <location>
        <begin position="12"/>
        <end position="30"/>
    </location>
</feature>
<dbReference type="Pfam" id="PF10990">
    <property type="entry name" value="DUF2809"/>
    <property type="match status" value="1"/>
</dbReference>
<sequence length="134" mass="14771">MKWKQVDRNRLLYMVLVAMVMVLGILSRKVEGLPILIGAYAGDTLWAMMVVLGLAFLFKRKSTVWVALGALIFSFGIEVSQLYHAPWIDAIRATTLGGLILGYGFLWSDLACYTVGVILGSLLDCGIGMIRSKK</sequence>
<evidence type="ECO:0000313" key="2">
    <source>
        <dbReference type="EMBL" id="MBC8580028.1"/>
    </source>
</evidence>
<feature type="transmembrane region" description="Helical" evidence="1">
    <location>
        <begin position="105"/>
        <end position="130"/>
    </location>
</feature>
<keyword evidence="1" id="KW-1133">Transmembrane helix</keyword>
<protein>
    <submittedName>
        <fullName evidence="2">DUF2809 domain-containing protein</fullName>
    </submittedName>
</protein>